<proteinExistence type="predicted"/>
<dbReference type="OrthoDB" id="6266956at2759"/>
<evidence type="ECO:0000313" key="1">
    <source>
        <dbReference type="EMBL" id="KAF8563653.1"/>
    </source>
</evidence>
<keyword evidence="2" id="KW-1185">Reference proteome</keyword>
<sequence>MYRRLMRSYVRRRRYPRFSYQRRRRTFYGRRRRARRVRRFRGGLRSRFVCHKFINVIDVFTDKPSFEIAPKVADFHQAVRLLDLYKRYRIKGINVRYRSDIRGGQLQLEDISGACVRLCCSPIAYEGEFTDCTETDCLRIKGFYREFMVHRDFAVNRKSLVVNGAGPMARRNPWLADTSVPHYGLFFKYCNLSPEYQGKVKRIGQFYVTCYIQFRDRKLAAR</sequence>
<name>A0A8T0D745_9TREM</name>
<evidence type="ECO:0000313" key="2">
    <source>
        <dbReference type="Proteomes" id="UP000699462"/>
    </source>
</evidence>
<organism evidence="1 2">
    <name type="scientific">Paragonimus westermani</name>
    <dbReference type="NCBI Taxonomy" id="34504"/>
    <lineage>
        <taxon>Eukaryota</taxon>
        <taxon>Metazoa</taxon>
        <taxon>Spiralia</taxon>
        <taxon>Lophotrochozoa</taxon>
        <taxon>Platyhelminthes</taxon>
        <taxon>Trematoda</taxon>
        <taxon>Digenea</taxon>
        <taxon>Plagiorchiida</taxon>
        <taxon>Troglotremata</taxon>
        <taxon>Troglotrematidae</taxon>
        <taxon>Paragonimus</taxon>
    </lineage>
</organism>
<dbReference type="AlphaFoldDB" id="A0A8T0D745"/>
<evidence type="ECO:0008006" key="3">
    <source>
        <dbReference type="Google" id="ProtNLM"/>
    </source>
</evidence>
<accession>A0A8T0D745</accession>
<dbReference type="EMBL" id="JTDF01011167">
    <property type="protein sequence ID" value="KAF8563653.1"/>
    <property type="molecule type" value="Genomic_DNA"/>
</dbReference>
<gene>
    <name evidence="1" type="ORF">P879_09742</name>
</gene>
<dbReference type="Proteomes" id="UP000699462">
    <property type="component" value="Unassembled WGS sequence"/>
</dbReference>
<protein>
    <recommendedName>
        <fullName evidence="3">Capsid protein</fullName>
    </recommendedName>
</protein>
<reference evidence="1 2" key="1">
    <citation type="submission" date="2019-07" db="EMBL/GenBank/DDBJ databases">
        <title>Annotation for the trematode Paragonimus westermani.</title>
        <authorList>
            <person name="Choi Y.-J."/>
        </authorList>
    </citation>
    <scope>NUCLEOTIDE SEQUENCE [LARGE SCALE GENOMIC DNA]</scope>
    <source>
        <strain evidence="1">180907_Pwestermani</strain>
    </source>
</reference>
<comment type="caution">
    <text evidence="1">The sequence shown here is derived from an EMBL/GenBank/DDBJ whole genome shotgun (WGS) entry which is preliminary data.</text>
</comment>